<dbReference type="InterPro" id="IPR013762">
    <property type="entry name" value="Integrase-like_cat_sf"/>
</dbReference>
<organism evidence="1 2">
    <name type="scientific">Phytophthora sojae (strain P6497)</name>
    <name type="common">Soybean stem and root rot agent</name>
    <name type="synonym">Phytophthora megasperma f. sp. glycines</name>
    <dbReference type="NCBI Taxonomy" id="1094619"/>
    <lineage>
        <taxon>Eukaryota</taxon>
        <taxon>Sar</taxon>
        <taxon>Stramenopiles</taxon>
        <taxon>Oomycota</taxon>
        <taxon>Peronosporomycetes</taxon>
        <taxon>Peronosporales</taxon>
        <taxon>Peronosporaceae</taxon>
        <taxon>Phytophthora</taxon>
    </lineage>
</organism>
<protein>
    <submittedName>
        <fullName evidence="1">Uncharacterized protein</fullName>
    </submittedName>
</protein>
<name>G5A5N1_PHYSP</name>
<dbReference type="InParanoid" id="G5A5N1"/>
<dbReference type="Proteomes" id="UP000002640">
    <property type="component" value="Unassembled WGS sequence"/>
</dbReference>
<sequence>MATVLGPAAINETKFTMWSEQGRALGLEWDMRRGTITIPSEKITKAQRCIADMVEAGTTTKTSAISLLGCLRHISTCCPPARAFYQRLQGVAVVLGRTGRRKLPAQAVEDLKWFRLILHHSSRFNRVHVEQFARLDEPTVHVFMDASNQGLCVLEPALKQFIRVQFAPADQELFLADQSANSINVCEFRSATLAALLWGPTWALSRGLNAEQADNPSRSCTIDFCPNYSLVCTAAHIPGADNIMADAGSRAWSRADQHFDTWTNLSSGWTQVPVVAPYDDLSPDAYFLDRDGRPVSCGAANSVTIGLAGSKNDQYGRGAWRTMHATGNPMLCLTTALRLILRARRDLQLQDSAHLCVDLSVDEVNQALKVAAASIGVPAANYSTHSIRSGGAAALLNG</sequence>
<proteinExistence type="predicted"/>
<dbReference type="GO" id="GO:0015074">
    <property type="term" value="P:DNA integration"/>
    <property type="evidence" value="ECO:0007669"/>
    <property type="project" value="InterPro"/>
</dbReference>
<dbReference type="RefSeq" id="XP_009535269.1">
    <property type="nucleotide sequence ID" value="XM_009536974.1"/>
</dbReference>
<keyword evidence="2" id="KW-1185">Reference proteome</keyword>
<dbReference type="GO" id="GO:0003677">
    <property type="term" value="F:DNA binding"/>
    <property type="evidence" value="ECO:0007669"/>
    <property type="project" value="InterPro"/>
</dbReference>
<gene>
    <name evidence="1" type="ORF">PHYSODRAFT_339079</name>
</gene>
<dbReference type="GeneID" id="20647687"/>
<dbReference type="GO" id="GO:0006310">
    <property type="term" value="P:DNA recombination"/>
    <property type="evidence" value="ECO:0007669"/>
    <property type="project" value="InterPro"/>
</dbReference>
<accession>G5A5N1</accession>
<dbReference type="PANTHER" id="PTHR33050">
    <property type="entry name" value="REVERSE TRANSCRIPTASE DOMAIN-CONTAINING PROTEIN"/>
    <property type="match status" value="1"/>
</dbReference>
<reference evidence="1 2" key="1">
    <citation type="journal article" date="2006" name="Science">
        <title>Phytophthora genome sequences uncover evolutionary origins and mechanisms of pathogenesis.</title>
        <authorList>
            <person name="Tyler B.M."/>
            <person name="Tripathy S."/>
            <person name="Zhang X."/>
            <person name="Dehal P."/>
            <person name="Jiang R.H."/>
            <person name="Aerts A."/>
            <person name="Arredondo F.D."/>
            <person name="Baxter L."/>
            <person name="Bensasson D."/>
            <person name="Beynon J.L."/>
            <person name="Chapman J."/>
            <person name="Damasceno C.M."/>
            <person name="Dorrance A.E."/>
            <person name="Dou D."/>
            <person name="Dickerman A.W."/>
            <person name="Dubchak I.L."/>
            <person name="Garbelotto M."/>
            <person name="Gijzen M."/>
            <person name="Gordon S.G."/>
            <person name="Govers F."/>
            <person name="Grunwald N.J."/>
            <person name="Huang W."/>
            <person name="Ivors K.L."/>
            <person name="Jones R.W."/>
            <person name="Kamoun S."/>
            <person name="Krampis K."/>
            <person name="Lamour K.H."/>
            <person name="Lee M.K."/>
            <person name="McDonald W.H."/>
            <person name="Medina M."/>
            <person name="Meijer H.J."/>
            <person name="Nordberg E.K."/>
            <person name="Maclean D.J."/>
            <person name="Ospina-Giraldo M.D."/>
            <person name="Morris P.F."/>
            <person name="Phuntumart V."/>
            <person name="Putnam N.H."/>
            <person name="Rash S."/>
            <person name="Rose J.K."/>
            <person name="Sakihama Y."/>
            <person name="Salamov A.A."/>
            <person name="Savidor A."/>
            <person name="Scheuring C.F."/>
            <person name="Smith B.M."/>
            <person name="Sobral B.W."/>
            <person name="Terry A."/>
            <person name="Torto-Alalibo T.A."/>
            <person name="Win J."/>
            <person name="Xu Z."/>
            <person name="Zhang H."/>
            <person name="Grigoriev I.V."/>
            <person name="Rokhsar D.S."/>
            <person name="Boore J.L."/>
        </authorList>
    </citation>
    <scope>NUCLEOTIDE SEQUENCE [LARGE SCALE GENOMIC DNA]</scope>
    <source>
        <strain evidence="1 2">P6497</strain>
    </source>
</reference>
<evidence type="ECO:0000313" key="2">
    <source>
        <dbReference type="Proteomes" id="UP000002640"/>
    </source>
</evidence>
<dbReference type="PANTHER" id="PTHR33050:SF7">
    <property type="entry name" value="RIBONUCLEASE H"/>
    <property type="match status" value="1"/>
</dbReference>
<evidence type="ECO:0000313" key="1">
    <source>
        <dbReference type="EMBL" id="EGZ08636.1"/>
    </source>
</evidence>
<dbReference type="AlphaFoldDB" id="G5A5N1"/>
<dbReference type="EMBL" id="JH159160">
    <property type="protein sequence ID" value="EGZ08636.1"/>
    <property type="molecule type" value="Genomic_DNA"/>
</dbReference>
<dbReference type="STRING" id="1094619.G5A5N1"/>
<dbReference type="InterPro" id="IPR052055">
    <property type="entry name" value="Hepadnavirus_pol/RT"/>
</dbReference>
<dbReference type="KEGG" id="psoj:PHYSODRAFT_339079"/>
<dbReference type="Gene3D" id="1.10.443.10">
    <property type="entry name" value="Intergrase catalytic core"/>
    <property type="match status" value="1"/>
</dbReference>